<proteinExistence type="predicted"/>
<accession>A0AAV0Q2T6</accession>
<sequence>MAGWSSFLGTRTVGFFKEREWRWEIEQVKSDGIRLPTSRKEEKERTARRLSTVGLDSLRKSQTCHPSSHPSYSTNCVLLSGSSA</sequence>
<evidence type="ECO:0000313" key="2">
    <source>
        <dbReference type="Proteomes" id="UP001154282"/>
    </source>
</evidence>
<evidence type="ECO:0000313" key="1">
    <source>
        <dbReference type="EMBL" id="CAI0539759.1"/>
    </source>
</evidence>
<keyword evidence="2" id="KW-1185">Reference proteome</keyword>
<dbReference type="AlphaFoldDB" id="A0AAV0Q2T6"/>
<protein>
    <submittedName>
        <fullName evidence="1">Uncharacterized protein</fullName>
    </submittedName>
</protein>
<organism evidence="1 2">
    <name type="scientific">Linum tenue</name>
    <dbReference type="NCBI Taxonomy" id="586396"/>
    <lineage>
        <taxon>Eukaryota</taxon>
        <taxon>Viridiplantae</taxon>
        <taxon>Streptophyta</taxon>
        <taxon>Embryophyta</taxon>
        <taxon>Tracheophyta</taxon>
        <taxon>Spermatophyta</taxon>
        <taxon>Magnoliopsida</taxon>
        <taxon>eudicotyledons</taxon>
        <taxon>Gunneridae</taxon>
        <taxon>Pentapetalae</taxon>
        <taxon>rosids</taxon>
        <taxon>fabids</taxon>
        <taxon>Malpighiales</taxon>
        <taxon>Linaceae</taxon>
        <taxon>Linum</taxon>
    </lineage>
</organism>
<reference evidence="1" key="1">
    <citation type="submission" date="2022-08" db="EMBL/GenBank/DDBJ databases">
        <authorList>
            <person name="Gutierrez-Valencia J."/>
        </authorList>
    </citation>
    <scope>NUCLEOTIDE SEQUENCE</scope>
</reference>
<dbReference type="Proteomes" id="UP001154282">
    <property type="component" value="Unassembled WGS sequence"/>
</dbReference>
<gene>
    <name evidence="1" type="ORF">LITE_LOCUS41397</name>
</gene>
<name>A0AAV0Q2T6_9ROSI</name>
<dbReference type="EMBL" id="CAMGYJ010000009">
    <property type="protein sequence ID" value="CAI0539759.1"/>
    <property type="molecule type" value="Genomic_DNA"/>
</dbReference>
<comment type="caution">
    <text evidence="1">The sequence shown here is derived from an EMBL/GenBank/DDBJ whole genome shotgun (WGS) entry which is preliminary data.</text>
</comment>